<evidence type="ECO:0000313" key="3">
    <source>
        <dbReference type="EMBL" id="OMJ96377.1"/>
    </source>
</evidence>
<reference evidence="3 4" key="1">
    <citation type="submission" date="2016-11" db="EMBL/GenBank/DDBJ databases">
        <title>The macronuclear genome of Stentor coeruleus: a giant cell with tiny introns.</title>
        <authorList>
            <person name="Slabodnick M."/>
            <person name="Ruby J.G."/>
            <person name="Reiff S.B."/>
            <person name="Swart E.C."/>
            <person name="Gosai S."/>
            <person name="Prabakaran S."/>
            <person name="Witkowska E."/>
            <person name="Larue G.E."/>
            <person name="Fisher S."/>
            <person name="Freeman R.M."/>
            <person name="Gunawardena J."/>
            <person name="Chu W."/>
            <person name="Stover N.A."/>
            <person name="Gregory B.D."/>
            <person name="Nowacki M."/>
            <person name="Derisi J."/>
            <person name="Roy S.W."/>
            <person name="Marshall W.F."/>
            <person name="Sood P."/>
        </authorList>
    </citation>
    <scope>NUCLEOTIDE SEQUENCE [LARGE SCALE GENOMIC DNA]</scope>
    <source>
        <strain evidence="3">WM001</strain>
    </source>
</reference>
<name>A0A1R2D541_9CILI</name>
<keyword evidence="2" id="KW-0732">Signal</keyword>
<organism evidence="3 4">
    <name type="scientific">Stentor coeruleus</name>
    <dbReference type="NCBI Taxonomy" id="5963"/>
    <lineage>
        <taxon>Eukaryota</taxon>
        <taxon>Sar</taxon>
        <taxon>Alveolata</taxon>
        <taxon>Ciliophora</taxon>
        <taxon>Postciliodesmatophora</taxon>
        <taxon>Heterotrichea</taxon>
        <taxon>Heterotrichida</taxon>
        <taxon>Stentoridae</taxon>
        <taxon>Stentor</taxon>
    </lineage>
</organism>
<dbReference type="Proteomes" id="UP000187209">
    <property type="component" value="Unassembled WGS sequence"/>
</dbReference>
<keyword evidence="1" id="KW-1133">Transmembrane helix</keyword>
<dbReference type="AlphaFoldDB" id="A0A1R2D541"/>
<feature type="transmembrane region" description="Helical" evidence="1">
    <location>
        <begin position="51"/>
        <end position="71"/>
    </location>
</feature>
<proteinExistence type="predicted"/>
<keyword evidence="4" id="KW-1185">Reference proteome</keyword>
<dbReference type="EMBL" id="MPUH01000001">
    <property type="protein sequence ID" value="OMJ96377.1"/>
    <property type="molecule type" value="Genomic_DNA"/>
</dbReference>
<keyword evidence="1" id="KW-0472">Membrane</keyword>
<keyword evidence="1" id="KW-0812">Transmembrane</keyword>
<comment type="caution">
    <text evidence="3">The sequence shown here is derived from an EMBL/GenBank/DDBJ whole genome shotgun (WGS) entry which is preliminary data.</text>
</comment>
<gene>
    <name evidence="3" type="ORF">SteCoe_133</name>
</gene>
<evidence type="ECO:0000256" key="1">
    <source>
        <dbReference type="SAM" id="Phobius"/>
    </source>
</evidence>
<feature type="signal peptide" evidence="2">
    <location>
        <begin position="1"/>
        <end position="17"/>
    </location>
</feature>
<evidence type="ECO:0000256" key="2">
    <source>
        <dbReference type="SAM" id="SignalP"/>
    </source>
</evidence>
<accession>A0A1R2D541</accession>
<protein>
    <submittedName>
        <fullName evidence="3">Uncharacterized protein</fullName>
    </submittedName>
</protein>
<feature type="chain" id="PRO_5011960938" evidence="2">
    <location>
        <begin position="18"/>
        <end position="97"/>
    </location>
</feature>
<evidence type="ECO:0000313" key="4">
    <source>
        <dbReference type="Proteomes" id="UP000187209"/>
    </source>
</evidence>
<sequence>MIIWGLLTLNIITNSLAKSVVHKKELQQEPLAAPIIKTEFIAFFSWLTEDLISLSLILLFFSTILIVKSLVYSKSMYSSDHIYLNQQRDTPIPQYCL</sequence>